<dbReference type="AlphaFoldDB" id="A0A1I6UMV3"/>
<protein>
    <submittedName>
        <fullName evidence="2">Uncharacterized protein</fullName>
    </submittedName>
</protein>
<organism evidence="2 3">
    <name type="scientific">Halostagnicola kamekurae</name>
    <dbReference type="NCBI Taxonomy" id="619731"/>
    <lineage>
        <taxon>Archaea</taxon>
        <taxon>Methanobacteriati</taxon>
        <taxon>Methanobacteriota</taxon>
        <taxon>Stenosarchaea group</taxon>
        <taxon>Halobacteria</taxon>
        <taxon>Halobacteriales</taxon>
        <taxon>Natrialbaceae</taxon>
        <taxon>Halostagnicola</taxon>
    </lineage>
</organism>
<accession>A0A1I6UMV3</accession>
<keyword evidence="1" id="KW-1133">Transmembrane helix</keyword>
<keyword evidence="1" id="KW-0812">Transmembrane</keyword>
<evidence type="ECO:0000313" key="3">
    <source>
        <dbReference type="Proteomes" id="UP000199199"/>
    </source>
</evidence>
<dbReference type="Proteomes" id="UP000199199">
    <property type="component" value="Unassembled WGS sequence"/>
</dbReference>
<gene>
    <name evidence="2" type="ORF">SAMN04488556_3943</name>
</gene>
<sequence>MILTTAFPPTAALIGFTVFSLFLLVAFVVAYAKRDVEINITFLEYNR</sequence>
<name>A0A1I6UMV3_9EURY</name>
<evidence type="ECO:0000256" key="1">
    <source>
        <dbReference type="SAM" id="Phobius"/>
    </source>
</evidence>
<reference evidence="3" key="1">
    <citation type="submission" date="2016-10" db="EMBL/GenBank/DDBJ databases">
        <authorList>
            <person name="Varghese N."/>
            <person name="Submissions S."/>
        </authorList>
    </citation>
    <scope>NUCLEOTIDE SEQUENCE [LARGE SCALE GENOMIC DNA]</scope>
    <source>
        <strain evidence="3">DSM 22427</strain>
    </source>
</reference>
<proteinExistence type="predicted"/>
<keyword evidence="3" id="KW-1185">Reference proteome</keyword>
<feature type="transmembrane region" description="Helical" evidence="1">
    <location>
        <begin position="12"/>
        <end position="32"/>
    </location>
</feature>
<evidence type="ECO:0000313" key="2">
    <source>
        <dbReference type="EMBL" id="SFT02779.1"/>
    </source>
</evidence>
<keyword evidence="1" id="KW-0472">Membrane</keyword>
<dbReference type="EMBL" id="FOZS01000005">
    <property type="protein sequence ID" value="SFT02779.1"/>
    <property type="molecule type" value="Genomic_DNA"/>
</dbReference>